<proteinExistence type="predicted"/>
<gene>
    <name evidence="2" type="ORF">C1I92_15465</name>
</gene>
<keyword evidence="3" id="KW-1185">Reference proteome</keyword>
<feature type="region of interest" description="Disordered" evidence="1">
    <location>
        <begin position="1"/>
        <end position="63"/>
    </location>
</feature>
<name>A0A2W2C453_9ACTN</name>
<evidence type="ECO:0000256" key="1">
    <source>
        <dbReference type="SAM" id="MobiDB-lite"/>
    </source>
</evidence>
<protein>
    <recommendedName>
        <fullName evidence="4">YbjN domain-containing protein</fullName>
    </recommendedName>
</protein>
<reference evidence="2 3" key="1">
    <citation type="submission" date="2018-01" db="EMBL/GenBank/DDBJ databases">
        <title>Draft genome sequence of Jiangella sp. GTF31.</title>
        <authorList>
            <person name="Sahin N."/>
            <person name="Ay H."/>
            <person name="Saygin H."/>
        </authorList>
    </citation>
    <scope>NUCLEOTIDE SEQUENCE [LARGE SCALE GENOMIC DNA]</scope>
    <source>
        <strain evidence="2 3">GTF31</strain>
    </source>
</reference>
<evidence type="ECO:0000313" key="2">
    <source>
        <dbReference type="EMBL" id="PZF82777.1"/>
    </source>
</evidence>
<comment type="caution">
    <text evidence="2">The sequence shown here is derived from an EMBL/GenBank/DDBJ whole genome shotgun (WGS) entry which is preliminary data.</text>
</comment>
<feature type="compositionally biased region" description="Gly residues" evidence="1">
    <location>
        <begin position="1"/>
        <end position="10"/>
    </location>
</feature>
<dbReference type="EMBL" id="POTW01000033">
    <property type="protein sequence ID" value="PZF82777.1"/>
    <property type="molecule type" value="Genomic_DNA"/>
</dbReference>
<evidence type="ECO:0000313" key="3">
    <source>
        <dbReference type="Proteomes" id="UP000248764"/>
    </source>
</evidence>
<dbReference type="InterPro" id="IPR019660">
    <property type="entry name" value="Put_sensory_transdc_reg_YbjN"/>
</dbReference>
<dbReference type="AlphaFoldDB" id="A0A2W2C453"/>
<sequence length="211" mass="22694">MAADQGGSGEGAADPPPEEGQVLMNDRSDGAGLRQNAPASQLDRLRARPAVSQPPALPAQPSGRLPQLVREVLDGMAAVYDVDGDDLVGAWENGIFDFSVLPDDEGRAEVLQVHGSWERMLPDQRFKEAVLFANEWNAEHVWPKVFVLPDDEGWLGLHGEFTADLGAEPDVDRVELAVNTGIIASLAVFDAAEVTFPDARLLGGDDLDETE</sequence>
<organism evidence="2 3">
    <name type="scientific">Jiangella anatolica</name>
    <dbReference type="NCBI Taxonomy" id="2670374"/>
    <lineage>
        <taxon>Bacteria</taxon>
        <taxon>Bacillati</taxon>
        <taxon>Actinomycetota</taxon>
        <taxon>Actinomycetes</taxon>
        <taxon>Jiangellales</taxon>
        <taxon>Jiangellaceae</taxon>
        <taxon>Jiangella</taxon>
    </lineage>
</organism>
<evidence type="ECO:0008006" key="4">
    <source>
        <dbReference type="Google" id="ProtNLM"/>
    </source>
</evidence>
<dbReference type="Pfam" id="PF10722">
    <property type="entry name" value="YbjN"/>
    <property type="match status" value="1"/>
</dbReference>
<dbReference type="Proteomes" id="UP000248764">
    <property type="component" value="Unassembled WGS sequence"/>
</dbReference>
<accession>A0A2W2C453</accession>